<dbReference type="PANTHER" id="PTHR36115">
    <property type="entry name" value="PROLINE-RICH ANTIGEN HOMOLOG-RELATED"/>
    <property type="match status" value="1"/>
</dbReference>
<keyword evidence="2" id="KW-1003">Cell membrane</keyword>
<dbReference type="InterPro" id="IPR010432">
    <property type="entry name" value="RDD"/>
</dbReference>
<name>A0ABW6HI33_9FLAO</name>
<sequence>MENKKFTVTDDLLASKSQRFLNFLIDILIVYIIGITIGTTITIIGDLTHSYEASNWVTLLSLIEKVFFGLVILFFYYAFTEMYFSRTFAKYFTKTIVVRVDGSKPNTKNFMIRAVSRLNPMDPFSFLGKAERGLHDTLSATYVVKKHEFVEKMKMFVSVDEIGV</sequence>
<dbReference type="RefSeq" id="WP_379856242.1">
    <property type="nucleotide sequence ID" value="NZ_JBHZQA010000001.1"/>
</dbReference>
<comment type="caution">
    <text evidence="8">The sequence shown here is derived from an EMBL/GenBank/DDBJ whole genome shotgun (WGS) entry which is preliminary data.</text>
</comment>
<comment type="subcellular location">
    <subcellularLocation>
        <location evidence="1">Cell membrane</location>
        <topology evidence="1">Multi-pass membrane protein</topology>
    </subcellularLocation>
</comment>
<keyword evidence="3 6" id="KW-0812">Transmembrane</keyword>
<evidence type="ECO:0000313" key="8">
    <source>
        <dbReference type="EMBL" id="MFE3846368.1"/>
    </source>
</evidence>
<dbReference type="EMBL" id="JBHZQA010000001">
    <property type="protein sequence ID" value="MFE3846368.1"/>
    <property type="molecule type" value="Genomic_DNA"/>
</dbReference>
<feature type="domain" description="RDD" evidence="7">
    <location>
        <begin position="14"/>
        <end position="124"/>
    </location>
</feature>
<feature type="transmembrane region" description="Helical" evidence="6">
    <location>
        <begin position="56"/>
        <end position="79"/>
    </location>
</feature>
<keyword evidence="4 6" id="KW-1133">Transmembrane helix</keyword>
<protein>
    <submittedName>
        <fullName evidence="8">RDD family protein</fullName>
    </submittedName>
</protein>
<dbReference type="PANTHER" id="PTHR36115:SF4">
    <property type="entry name" value="MEMBRANE PROTEIN"/>
    <property type="match status" value="1"/>
</dbReference>
<dbReference type="InterPro" id="IPR051791">
    <property type="entry name" value="Pra-immunoreactive"/>
</dbReference>
<feature type="transmembrane region" description="Helical" evidence="6">
    <location>
        <begin position="20"/>
        <end position="44"/>
    </location>
</feature>
<evidence type="ECO:0000313" key="9">
    <source>
        <dbReference type="Proteomes" id="UP001600039"/>
    </source>
</evidence>
<reference evidence="8 9" key="1">
    <citation type="submission" date="2024-06" db="EMBL/GenBank/DDBJ databases">
        <title>Flavobacterium spp. isolated from glacier.</title>
        <authorList>
            <person name="Han D."/>
        </authorList>
    </citation>
    <scope>NUCLEOTIDE SEQUENCE [LARGE SCALE GENOMIC DNA]</scope>
    <source>
        <strain evidence="8 9">LB3P45</strain>
    </source>
</reference>
<evidence type="ECO:0000256" key="4">
    <source>
        <dbReference type="ARBA" id="ARBA00022989"/>
    </source>
</evidence>
<accession>A0ABW6HI33</accession>
<dbReference type="Pfam" id="PF06271">
    <property type="entry name" value="RDD"/>
    <property type="match status" value="1"/>
</dbReference>
<organism evidence="8 9">
    <name type="scientific">Flavobacterium fructosi</name>
    <dbReference type="NCBI Taxonomy" id="3230416"/>
    <lineage>
        <taxon>Bacteria</taxon>
        <taxon>Pseudomonadati</taxon>
        <taxon>Bacteroidota</taxon>
        <taxon>Flavobacteriia</taxon>
        <taxon>Flavobacteriales</taxon>
        <taxon>Flavobacteriaceae</taxon>
        <taxon>Flavobacterium</taxon>
    </lineage>
</organism>
<keyword evidence="9" id="KW-1185">Reference proteome</keyword>
<gene>
    <name evidence="8" type="ORF">ACFX5D_00090</name>
</gene>
<evidence type="ECO:0000256" key="6">
    <source>
        <dbReference type="SAM" id="Phobius"/>
    </source>
</evidence>
<evidence type="ECO:0000256" key="1">
    <source>
        <dbReference type="ARBA" id="ARBA00004651"/>
    </source>
</evidence>
<keyword evidence="5 6" id="KW-0472">Membrane</keyword>
<dbReference type="Proteomes" id="UP001600039">
    <property type="component" value="Unassembled WGS sequence"/>
</dbReference>
<evidence type="ECO:0000256" key="3">
    <source>
        <dbReference type="ARBA" id="ARBA00022692"/>
    </source>
</evidence>
<evidence type="ECO:0000256" key="2">
    <source>
        <dbReference type="ARBA" id="ARBA00022475"/>
    </source>
</evidence>
<evidence type="ECO:0000256" key="5">
    <source>
        <dbReference type="ARBA" id="ARBA00023136"/>
    </source>
</evidence>
<evidence type="ECO:0000259" key="7">
    <source>
        <dbReference type="Pfam" id="PF06271"/>
    </source>
</evidence>
<proteinExistence type="predicted"/>